<feature type="domain" description="Reverse transcriptase thumb" evidence="7">
    <location>
        <begin position="5"/>
        <end position="53"/>
    </location>
</feature>
<evidence type="ECO:0000256" key="2">
    <source>
        <dbReference type="ARBA" id="ARBA00022695"/>
    </source>
</evidence>
<protein>
    <submittedName>
        <fullName evidence="8">POK18 protein</fullName>
    </submittedName>
</protein>
<keyword evidence="5" id="KW-0378">Hydrolase</keyword>
<keyword evidence="1" id="KW-0808">Transferase</keyword>
<dbReference type="GO" id="GO:0003964">
    <property type="term" value="F:RNA-directed DNA polymerase activity"/>
    <property type="evidence" value="ECO:0007669"/>
    <property type="project" value="UniProtKB-KW"/>
</dbReference>
<evidence type="ECO:0000313" key="8">
    <source>
        <dbReference type="EMBL" id="NXL37384.1"/>
    </source>
</evidence>
<dbReference type="AlphaFoldDB" id="A0A7L0S4B2"/>
<feature type="non-terminal residue" evidence="8">
    <location>
        <position position="1"/>
    </location>
</feature>
<evidence type="ECO:0000256" key="6">
    <source>
        <dbReference type="ARBA" id="ARBA00022918"/>
    </source>
</evidence>
<proteinExistence type="predicted"/>
<keyword evidence="4" id="KW-0255">Endonuclease</keyword>
<keyword evidence="2" id="KW-0548">Nucleotidyltransferase</keyword>
<reference evidence="8 9" key="1">
    <citation type="submission" date="2019-09" db="EMBL/GenBank/DDBJ databases">
        <title>Bird 10,000 Genomes (B10K) Project - Family phase.</title>
        <authorList>
            <person name="Zhang G."/>
        </authorList>
    </citation>
    <scope>NUCLEOTIDE SEQUENCE [LARGE SCALE GENOMIC DNA]</scope>
    <source>
        <strain evidence="8">B10K-DU-008-63</strain>
    </source>
</reference>
<evidence type="ECO:0000259" key="7">
    <source>
        <dbReference type="Pfam" id="PF06817"/>
    </source>
</evidence>
<keyword evidence="6" id="KW-0695">RNA-directed DNA polymerase</keyword>
<dbReference type="GO" id="GO:0004519">
    <property type="term" value="F:endonuclease activity"/>
    <property type="evidence" value="ECO:0007669"/>
    <property type="project" value="UniProtKB-KW"/>
</dbReference>
<accession>A0A7L0S4B2</accession>
<dbReference type="Pfam" id="PF06817">
    <property type="entry name" value="RVT_thumb"/>
    <property type="match status" value="1"/>
</dbReference>
<gene>
    <name evidence="8" type="primary">Ervk18_2</name>
    <name evidence="8" type="ORF">GLABRA_R15335</name>
</gene>
<evidence type="ECO:0000256" key="4">
    <source>
        <dbReference type="ARBA" id="ARBA00022759"/>
    </source>
</evidence>
<sequence length="56" mass="6046">TVAPQPVMLNGEVNNLSDIQKLLGTINWVRPCLGLTSHQLSPLTEFLKGDSDICAP</sequence>
<evidence type="ECO:0000256" key="5">
    <source>
        <dbReference type="ARBA" id="ARBA00022801"/>
    </source>
</evidence>
<dbReference type="Proteomes" id="UP000591073">
    <property type="component" value="Unassembled WGS sequence"/>
</dbReference>
<name>A0A7L0S4B2_GLABR</name>
<dbReference type="SUPFAM" id="SSF56672">
    <property type="entry name" value="DNA/RNA polymerases"/>
    <property type="match status" value="1"/>
</dbReference>
<dbReference type="OrthoDB" id="6773263at2759"/>
<evidence type="ECO:0000256" key="3">
    <source>
        <dbReference type="ARBA" id="ARBA00022722"/>
    </source>
</evidence>
<evidence type="ECO:0000313" key="9">
    <source>
        <dbReference type="Proteomes" id="UP000591073"/>
    </source>
</evidence>
<dbReference type="GO" id="GO:0016787">
    <property type="term" value="F:hydrolase activity"/>
    <property type="evidence" value="ECO:0007669"/>
    <property type="project" value="UniProtKB-KW"/>
</dbReference>
<feature type="non-terminal residue" evidence="8">
    <location>
        <position position="56"/>
    </location>
</feature>
<organism evidence="8 9">
    <name type="scientific">Glaucidium brasilianum</name>
    <name type="common">Ferruginous pygmy-owl</name>
    <dbReference type="NCBI Taxonomy" id="78217"/>
    <lineage>
        <taxon>Eukaryota</taxon>
        <taxon>Metazoa</taxon>
        <taxon>Chordata</taxon>
        <taxon>Craniata</taxon>
        <taxon>Vertebrata</taxon>
        <taxon>Euteleostomi</taxon>
        <taxon>Archelosauria</taxon>
        <taxon>Archosauria</taxon>
        <taxon>Dinosauria</taxon>
        <taxon>Saurischia</taxon>
        <taxon>Theropoda</taxon>
        <taxon>Coelurosauria</taxon>
        <taxon>Aves</taxon>
        <taxon>Neognathae</taxon>
        <taxon>Neoaves</taxon>
        <taxon>Telluraves</taxon>
        <taxon>Strigiformes</taxon>
        <taxon>Strigidae</taxon>
        <taxon>Glaucidium</taxon>
    </lineage>
</organism>
<keyword evidence="9" id="KW-1185">Reference proteome</keyword>
<dbReference type="GO" id="GO:0035613">
    <property type="term" value="F:RNA stem-loop binding"/>
    <property type="evidence" value="ECO:0007669"/>
    <property type="project" value="TreeGrafter"/>
</dbReference>
<dbReference type="PANTHER" id="PTHR41694:SF3">
    <property type="entry name" value="RNA-DIRECTED DNA POLYMERASE-RELATED"/>
    <property type="match status" value="1"/>
</dbReference>
<dbReference type="Gene3D" id="3.30.70.270">
    <property type="match status" value="1"/>
</dbReference>
<dbReference type="InterPro" id="IPR043128">
    <property type="entry name" value="Rev_trsase/Diguanyl_cyclase"/>
</dbReference>
<keyword evidence="3" id="KW-0540">Nuclease</keyword>
<comment type="caution">
    <text evidence="8">The sequence shown here is derived from an EMBL/GenBank/DDBJ whole genome shotgun (WGS) entry which is preliminary data.</text>
</comment>
<evidence type="ECO:0000256" key="1">
    <source>
        <dbReference type="ARBA" id="ARBA00022679"/>
    </source>
</evidence>
<dbReference type="PANTHER" id="PTHR41694">
    <property type="entry name" value="ENDOGENOUS RETROVIRUS GROUP K MEMBER POL PROTEIN"/>
    <property type="match status" value="1"/>
</dbReference>
<dbReference type="EMBL" id="VXAP01000615">
    <property type="protein sequence ID" value="NXL37384.1"/>
    <property type="molecule type" value="Genomic_DNA"/>
</dbReference>
<dbReference type="InterPro" id="IPR043502">
    <property type="entry name" value="DNA/RNA_pol_sf"/>
</dbReference>
<dbReference type="InterPro" id="IPR010661">
    <property type="entry name" value="RVT_thumb"/>
</dbReference>